<dbReference type="EMBL" id="UINC01085311">
    <property type="protein sequence ID" value="SVC32737.1"/>
    <property type="molecule type" value="Genomic_DNA"/>
</dbReference>
<accession>A0A382LC98</accession>
<gene>
    <name evidence="1" type="ORF">METZ01_LOCUS285591</name>
</gene>
<name>A0A382LC98_9ZZZZ</name>
<reference evidence="1" key="1">
    <citation type="submission" date="2018-05" db="EMBL/GenBank/DDBJ databases">
        <authorList>
            <person name="Lanie J.A."/>
            <person name="Ng W.-L."/>
            <person name="Kazmierczak K.M."/>
            <person name="Andrzejewski T.M."/>
            <person name="Davidsen T.M."/>
            <person name="Wayne K.J."/>
            <person name="Tettelin H."/>
            <person name="Glass J.I."/>
            <person name="Rusch D."/>
            <person name="Podicherti R."/>
            <person name="Tsui H.-C.T."/>
            <person name="Winkler M.E."/>
        </authorList>
    </citation>
    <scope>NUCLEOTIDE SEQUENCE</scope>
</reference>
<protein>
    <submittedName>
        <fullName evidence="1">Uncharacterized protein</fullName>
    </submittedName>
</protein>
<organism evidence="1">
    <name type="scientific">marine metagenome</name>
    <dbReference type="NCBI Taxonomy" id="408172"/>
    <lineage>
        <taxon>unclassified sequences</taxon>
        <taxon>metagenomes</taxon>
        <taxon>ecological metagenomes</taxon>
    </lineage>
</organism>
<dbReference type="AlphaFoldDB" id="A0A382LC98"/>
<sequence>HQHIDMIYYCYPAEGIMDLLPGWSFFSYEVLKTALKAHQLEKTHLDPSINPPLDVLTLGVDAITQTV</sequence>
<proteinExistence type="predicted"/>
<evidence type="ECO:0000313" key="1">
    <source>
        <dbReference type="EMBL" id="SVC32737.1"/>
    </source>
</evidence>
<feature type="non-terminal residue" evidence="1">
    <location>
        <position position="1"/>
    </location>
</feature>